<name>A0A7W9BEU7_9SPHN</name>
<evidence type="ECO:0000256" key="1">
    <source>
        <dbReference type="SAM" id="SignalP"/>
    </source>
</evidence>
<dbReference type="Proteomes" id="UP000546200">
    <property type="component" value="Unassembled WGS sequence"/>
</dbReference>
<dbReference type="InterPro" id="IPR013424">
    <property type="entry name" value="Ice-binding_C"/>
</dbReference>
<dbReference type="Pfam" id="PF07589">
    <property type="entry name" value="PEP-CTERM"/>
    <property type="match status" value="1"/>
</dbReference>
<keyword evidence="1" id="KW-0732">Signal</keyword>
<dbReference type="AlphaFoldDB" id="A0A7W9BEU7"/>
<organism evidence="3 4">
    <name type="scientific">Sphingomonas aerophila</name>
    <dbReference type="NCBI Taxonomy" id="1344948"/>
    <lineage>
        <taxon>Bacteria</taxon>
        <taxon>Pseudomonadati</taxon>
        <taxon>Pseudomonadota</taxon>
        <taxon>Alphaproteobacteria</taxon>
        <taxon>Sphingomonadales</taxon>
        <taxon>Sphingomonadaceae</taxon>
        <taxon>Sphingomonas</taxon>
    </lineage>
</organism>
<accession>A0A7W9BEU7</accession>
<reference evidence="3 4" key="1">
    <citation type="submission" date="2020-08" db="EMBL/GenBank/DDBJ databases">
        <title>Genomic Encyclopedia of Type Strains, Phase IV (KMG-IV): sequencing the most valuable type-strain genomes for metagenomic binning, comparative biology and taxonomic classification.</title>
        <authorList>
            <person name="Goeker M."/>
        </authorList>
    </citation>
    <scope>NUCLEOTIDE SEQUENCE [LARGE SCALE GENOMIC DNA]</scope>
    <source>
        <strain evidence="3 4">DSM 100044</strain>
    </source>
</reference>
<dbReference type="EMBL" id="JACIJK010000008">
    <property type="protein sequence ID" value="MBB5715862.1"/>
    <property type="molecule type" value="Genomic_DNA"/>
</dbReference>
<evidence type="ECO:0000313" key="4">
    <source>
        <dbReference type="Proteomes" id="UP000546200"/>
    </source>
</evidence>
<dbReference type="NCBIfam" id="NF035944">
    <property type="entry name" value="PEPxxWA-CTERM"/>
    <property type="match status" value="1"/>
</dbReference>
<gene>
    <name evidence="3" type="ORF">FHS94_002719</name>
</gene>
<sequence>MSFRLALGLAAMSLAALATPATAKPMKHVILGTISPESYDGDNFFGVGPDVFGQKIKVVFTFDSEMKHDYSGGWEYDQYSFINTGSAGTTLSVTVGDNVHFATGNASIQSWISKNGIYWSVGYVQEEDLSIYPSDPRWPGHFEYDGIRHEQNMSLVLVPGKPVFDGHDYDASANVGNLATDFNGQLGSVSFMTCNTHNDENGGGDSCDDQKGGSVAFRVDHFYSAPVMAPVPEPATWASMTAGLGLAGVAVRRRKKRLSRSGSVC</sequence>
<dbReference type="NCBIfam" id="TIGR02595">
    <property type="entry name" value="PEP_CTERM"/>
    <property type="match status" value="1"/>
</dbReference>
<feature type="domain" description="Ice-binding protein C-terminal" evidence="2">
    <location>
        <begin position="230"/>
        <end position="254"/>
    </location>
</feature>
<evidence type="ECO:0000313" key="3">
    <source>
        <dbReference type="EMBL" id="MBB5715862.1"/>
    </source>
</evidence>
<keyword evidence="4" id="KW-1185">Reference proteome</keyword>
<feature type="signal peptide" evidence="1">
    <location>
        <begin position="1"/>
        <end position="23"/>
    </location>
</feature>
<proteinExistence type="predicted"/>
<protein>
    <recommendedName>
        <fullName evidence="2">Ice-binding protein C-terminal domain-containing protein</fullName>
    </recommendedName>
</protein>
<comment type="caution">
    <text evidence="3">The sequence shown here is derived from an EMBL/GenBank/DDBJ whole genome shotgun (WGS) entry which is preliminary data.</text>
</comment>
<feature type="chain" id="PRO_5031463577" description="Ice-binding protein C-terminal domain-containing protein" evidence="1">
    <location>
        <begin position="24"/>
        <end position="265"/>
    </location>
</feature>
<evidence type="ECO:0000259" key="2">
    <source>
        <dbReference type="Pfam" id="PF07589"/>
    </source>
</evidence>